<sequence length="432" mass="48219">MGLPPTKPKSVPAPVPDKHNLRASTTLPPTPPRHHAWLRLSLQIAAYLACSTAAYYGMWIRPARYYGLGGHFASTLTSGKFPDHPDAFSLKRRYIGVAFVDDTLTFLDVAFMPGIARWHSAFGFLQLYFLGGLLQPIAIWAVESVRRRNEMALISFIGVWSYIYQTNGIAVIMPLYFIAYTYLSNGESYWGPPPSLSSEVPLKYAKVLLPAILLGYALPTLLMFWPFWTDPDTVQNLTAFWQPSPCYVQVLLVVLGGGYDLKNIYQQHQQKSSPSTGANSTSLNRAKDNPGEKDSAYPYLKAVYSCTFVVGLVLHVSCIAYLTLVSPDPELTLKSVFWPDWSATPKPHGEGLRNMWLVDFYVFDVACVIWCCFAVWDLKSVGRLTPGEESFGVARASLLILLAQLVVGPGAAMSAVWYWREIALSRTLVRRK</sequence>
<comment type="caution">
    <text evidence="3">The sequence shown here is derived from an EMBL/GenBank/DDBJ whole genome shotgun (WGS) entry which is preliminary data.</text>
</comment>
<keyword evidence="2" id="KW-0812">Transmembrane</keyword>
<organism evidence="3 4">
    <name type="scientific">Capronia epimyces CBS 606.96</name>
    <dbReference type="NCBI Taxonomy" id="1182542"/>
    <lineage>
        <taxon>Eukaryota</taxon>
        <taxon>Fungi</taxon>
        <taxon>Dikarya</taxon>
        <taxon>Ascomycota</taxon>
        <taxon>Pezizomycotina</taxon>
        <taxon>Eurotiomycetes</taxon>
        <taxon>Chaetothyriomycetidae</taxon>
        <taxon>Chaetothyriales</taxon>
        <taxon>Herpotrichiellaceae</taxon>
        <taxon>Capronia</taxon>
    </lineage>
</organism>
<feature type="region of interest" description="Disordered" evidence="1">
    <location>
        <begin position="268"/>
        <end position="291"/>
    </location>
</feature>
<dbReference type="OrthoDB" id="4127210at2759"/>
<dbReference type="eggNOG" id="KOG2614">
    <property type="taxonomic scope" value="Eukaryota"/>
</dbReference>
<dbReference type="AlphaFoldDB" id="W9XHF1"/>
<evidence type="ECO:0000313" key="3">
    <source>
        <dbReference type="EMBL" id="EXJ79932.1"/>
    </source>
</evidence>
<feature type="transmembrane region" description="Helical" evidence="2">
    <location>
        <begin position="302"/>
        <end position="324"/>
    </location>
</feature>
<feature type="transmembrane region" description="Helical" evidence="2">
    <location>
        <begin position="398"/>
        <end position="419"/>
    </location>
</feature>
<dbReference type="Proteomes" id="UP000019478">
    <property type="component" value="Unassembled WGS sequence"/>
</dbReference>
<feature type="transmembrane region" description="Helical" evidence="2">
    <location>
        <begin position="162"/>
        <end position="183"/>
    </location>
</feature>
<dbReference type="GeneID" id="19172306"/>
<feature type="transmembrane region" description="Helical" evidence="2">
    <location>
        <begin position="360"/>
        <end position="378"/>
    </location>
</feature>
<feature type="compositionally biased region" description="Polar residues" evidence="1">
    <location>
        <begin position="268"/>
        <end position="284"/>
    </location>
</feature>
<keyword evidence="2" id="KW-1133">Transmembrane helix</keyword>
<feature type="transmembrane region" description="Helical" evidence="2">
    <location>
        <begin position="204"/>
        <end position="228"/>
    </location>
</feature>
<dbReference type="RefSeq" id="XP_007736506.1">
    <property type="nucleotide sequence ID" value="XM_007738316.1"/>
</dbReference>
<evidence type="ECO:0000256" key="2">
    <source>
        <dbReference type="SAM" id="Phobius"/>
    </source>
</evidence>
<feature type="transmembrane region" description="Helical" evidence="2">
    <location>
        <begin position="240"/>
        <end position="261"/>
    </location>
</feature>
<feature type="transmembrane region" description="Helical" evidence="2">
    <location>
        <begin position="36"/>
        <end position="56"/>
    </location>
</feature>
<evidence type="ECO:0000256" key="1">
    <source>
        <dbReference type="SAM" id="MobiDB-lite"/>
    </source>
</evidence>
<feature type="compositionally biased region" description="Pro residues" evidence="1">
    <location>
        <begin position="1"/>
        <end position="15"/>
    </location>
</feature>
<evidence type="ECO:0000313" key="4">
    <source>
        <dbReference type="Proteomes" id="UP000019478"/>
    </source>
</evidence>
<reference evidence="3 4" key="1">
    <citation type="submission" date="2013-03" db="EMBL/GenBank/DDBJ databases">
        <title>The Genome Sequence of Capronia epimyces CBS 606.96.</title>
        <authorList>
            <consortium name="The Broad Institute Genomics Platform"/>
            <person name="Cuomo C."/>
            <person name="de Hoog S."/>
            <person name="Gorbushina A."/>
            <person name="Walker B."/>
            <person name="Young S.K."/>
            <person name="Zeng Q."/>
            <person name="Gargeya S."/>
            <person name="Fitzgerald M."/>
            <person name="Haas B."/>
            <person name="Abouelleil A."/>
            <person name="Allen A.W."/>
            <person name="Alvarado L."/>
            <person name="Arachchi H.M."/>
            <person name="Berlin A.M."/>
            <person name="Chapman S.B."/>
            <person name="Gainer-Dewar J."/>
            <person name="Goldberg J."/>
            <person name="Griggs A."/>
            <person name="Gujja S."/>
            <person name="Hansen M."/>
            <person name="Howarth C."/>
            <person name="Imamovic A."/>
            <person name="Ireland A."/>
            <person name="Larimer J."/>
            <person name="McCowan C."/>
            <person name="Murphy C."/>
            <person name="Pearson M."/>
            <person name="Poon T.W."/>
            <person name="Priest M."/>
            <person name="Roberts A."/>
            <person name="Saif S."/>
            <person name="Shea T."/>
            <person name="Sisk P."/>
            <person name="Sykes S."/>
            <person name="Wortman J."/>
            <person name="Nusbaum C."/>
            <person name="Birren B."/>
        </authorList>
    </citation>
    <scope>NUCLEOTIDE SEQUENCE [LARGE SCALE GENOMIC DNA]</scope>
    <source>
        <strain evidence="3 4">CBS 606.96</strain>
    </source>
</reference>
<gene>
    <name evidence="3" type="ORF">A1O3_08217</name>
</gene>
<accession>W9XHF1</accession>
<name>W9XHF1_9EURO</name>
<dbReference type="EMBL" id="AMGY01000007">
    <property type="protein sequence ID" value="EXJ79932.1"/>
    <property type="molecule type" value="Genomic_DNA"/>
</dbReference>
<keyword evidence="4" id="KW-1185">Reference proteome</keyword>
<feature type="region of interest" description="Disordered" evidence="1">
    <location>
        <begin position="1"/>
        <end position="28"/>
    </location>
</feature>
<keyword evidence="2" id="KW-0472">Membrane</keyword>
<feature type="transmembrane region" description="Helical" evidence="2">
    <location>
        <begin position="121"/>
        <end position="142"/>
    </location>
</feature>
<dbReference type="HOGENOM" id="CLU_038717_1_0_1"/>
<proteinExistence type="predicted"/>
<protein>
    <submittedName>
        <fullName evidence="3">Uncharacterized protein</fullName>
    </submittedName>
</protein>